<comment type="caution">
    <text evidence="2">The sequence shown here is derived from an EMBL/GenBank/DDBJ whole genome shotgun (WGS) entry which is preliminary data.</text>
</comment>
<reference evidence="2 3" key="1">
    <citation type="submission" date="2020-08" db="EMBL/GenBank/DDBJ databases">
        <title>Genomic Encyclopedia of Type Strains, Phase IV (KMG-IV): sequencing the most valuable type-strain genomes for metagenomic binning, comparative biology and taxonomic classification.</title>
        <authorList>
            <person name="Goeker M."/>
        </authorList>
    </citation>
    <scope>NUCLEOTIDE SEQUENCE [LARGE SCALE GENOMIC DNA]</scope>
    <source>
        <strain evidence="2 3">DSM 18233</strain>
    </source>
</reference>
<proteinExistence type="predicted"/>
<dbReference type="Proteomes" id="UP000543030">
    <property type="component" value="Unassembled WGS sequence"/>
</dbReference>
<protein>
    <submittedName>
        <fullName evidence="2">Uncharacterized protein</fullName>
    </submittedName>
</protein>
<organism evidence="2 3">
    <name type="scientific">Silvimonas terrae</name>
    <dbReference type="NCBI Taxonomy" id="300266"/>
    <lineage>
        <taxon>Bacteria</taxon>
        <taxon>Pseudomonadati</taxon>
        <taxon>Pseudomonadota</taxon>
        <taxon>Betaproteobacteria</taxon>
        <taxon>Neisseriales</taxon>
        <taxon>Chitinibacteraceae</taxon>
        <taxon>Silvimonas</taxon>
    </lineage>
</organism>
<keyword evidence="1" id="KW-0732">Signal</keyword>
<evidence type="ECO:0000313" key="3">
    <source>
        <dbReference type="Proteomes" id="UP000543030"/>
    </source>
</evidence>
<evidence type="ECO:0000256" key="1">
    <source>
        <dbReference type="SAM" id="SignalP"/>
    </source>
</evidence>
<dbReference type="AlphaFoldDB" id="A0A840REQ9"/>
<sequence length="151" mass="15701">MKTIKTALTLFALILPTLMTVAHAADAPALAQIELATAKLNKATALLGGAPGGSDEERARQSCNVYYVAAQALKAIPNAKDPVFSALLDDDLATHDAIGAAEGKAYRLHLGASLDEQDKASAALTNALEHTRYNLGLSEADCAKLGVHLGH</sequence>
<accession>A0A840REQ9</accession>
<name>A0A840REQ9_9NEIS</name>
<dbReference type="EMBL" id="JACHHN010000003">
    <property type="protein sequence ID" value="MBB5190833.1"/>
    <property type="molecule type" value="Genomic_DNA"/>
</dbReference>
<feature type="signal peptide" evidence="1">
    <location>
        <begin position="1"/>
        <end position="24"/>
    </location>
</feature>
<evidence type="ECO:0000313" key="2">
    <source>
        <dbReference type="EMBL" id="MBB5190833.1"/>
    </source>
</evidence>
<dbReference type="RefSeq" id="WP_184099253.1">
    <property type="nucleotide sequence ID" value="NZ_JACHHN010000003.1"/>
</dbReference>
<keyword evidence="3" id="KW-1185">Reference proteome</keyword>
<feature type="chain" id="PRO_5032670158" evidence="1">
    <location>
        <begin position="25"/>
        <end position="151"/>
    </location>
</feature>
<gene>
    <name evidence="2" type="ORF">HNQ50_001556</name>
</gene>